<accession>A0A2D0JKU1</accession>
<dbReference type="Proteomes" id="UP000221980">
    <property type="component" value="Unassembled WGS sequence"/>
</dbReference>
<dbReference type="EMBL" id="NITZ01000025">
    <property type="protein sequence ID" value="PHM46920.1"/>
    <property type="molecule type" value="Genomic_DNA"/>
</dbReference>
<gene>
    <name evidence="1" type="ORF">Xmir_03715</name>
</gene>
<dbReference type="RefSeq" id="WP_099115608.1">
    <property type="nucleotide sequence ID" value="NZ_CAWNQI010000057.1"/>
</dbReference>
<sequence length="64" mass="7442">MAGKDIDYIKLLEKDVCTMCGEKNCPWGKGHGFMNKIMKSFVEAYCKNDMGQVKKIYIYNVWLL</sequence>
<dbReference type="AlphaFoldDB" id="A0A2D0JKU1"/>
<evidence type="ECO:0000313" key="2">
    <source>
        <dbReference type="Proteomes" id="UP000221980"/>
    </source>
</evidence>
<proteinExistence type="predicted"/>
<comment type="caution">
    <text evidence="1">The sequence shown here is derived from an EMBL/GenBank/DDBJ whole genome shotgun (WGS) entry which is preliminary data.</text>
</comment>
<keyword evidence="2" id="KW-1185">Reference proteome</keyword>
<protein>
    <submittedName>
        <fullName evidence="1">Uncharacterized protein</fullName>
    </submittedName>
</protein>
<organism evidence="1 2">
    <name type="scientific">Xenorhabdus miraniensis</name>
    <dbReference type="NCBI Taxonomy" id="351674"/>
    <lineage>
        <taxon>Bacteria</taxon>
        <taxon>Pseudomonadati</taxon>
        <taxon>Pseudomonadota</taxon>
        <taxon>Gammaproteobacteria</taxon>
        <taxon>Enterobacterales</taxon>
        <taxon>Morganellaceae</taxon>
        <taxon>Xenorhabdus</taxon>
    </lineage>
</organism>
<evidence type="ECO:0000313" key="1">
    <source>
        <dbReference type="EMBL" id="PHM46920.1"/>
    </source>
</evidence>
<reference evidence="1 2" key="1">
    <citation type="journal article" date="2017" name="Nat. Microbiol.">
        <title>Natural product diversity associated with the nematode symbionts Photorhabdus and Xenorhabdus.</title>
        <authorList>
            <person name="Tobias N.J."/>
            <person name="Wolff H."/>
            <person name="Djahanschiri B."/>
            <person name="Grundmann F."/>
            <person name="Kronenwerth M."/>
            <person name="Shi Y.M."/>
            <person name="Simonyi S."/>
            <person name="Grun P."/>
            <person name="Shapiro-Ilan D."/>
            <person name="Pidot S.J."/>
            <person name="Stinear T.P."/>
            <person name="Ebersberger I."/>
            <person name="Bode H.B."/>
        </authorList>
    </citation>
    <scope>NUCLEOTIDE SEQUENCE [LARGE SCALE GENOMIC DNA]</scope>
    <source>
        <strain evidence="1 2">DSM 17902</strain>
    </source>
</reference>
<name>A0A2D0JKU1_9GAMM</name>
<dbReference type="OrthoDB" id="6442213at2"/>